<protein>
    <submittedName>
        <fullName evidence="2">Putative CoA-transferase</fullName>
        <ecNumber evidence="2">2.8.3.-</ecNumber>
    </submittedName>
</protein>
<dbReference type="PANTHER" id="PTHR48207:SF3">
    <property type="entry name" value="SUCCINATE--HYDROXYMETHYLGLUTARATE COA-TRANSFERASE"/>
    <property type="match status" value="1"/>
</dbReference>
<dbReference type="PANTHER" id="PTHR48207">
    <property type="entry name" value="SUCCINATE--HYDROXYMETHYLGLUTARATE COA-TRANSFERASE"/>
    <property type="match status" value="1"/>
</dbReference>
<proteinExistence type="predicted"/>
<keyword evidence="3" id="KW-1185">Reference proteome</keyword>
<accession>A0A6C7E5S2</accession>
<dbReference type="Proteomes" id="UP000011863">
    <property type="component" value="Chromosome"/>
</dbReference>
<dbReference type="InterPro" id="IPR023606">
    <property type="entry name" value="CoA-Trfase_III_dom_1_sf"/>
</dbReference>
<name>A0A6C7E5S2_ILUCY</name>
<reference evidence="2 3" key="1">
    <citation type="journal article" date="2013" name="Int. J. Syst. Evol. Microbiol.">
        <title>Ilumatobacter nonamiense sp. nov. and Ilumatobacter coccineum sp. nov., isolated from seashore sand.</title>
        <authorList>
            <person name="Matsumoto A."/>
            <person name="Kasai H."/>
            <person name="Matsuo Y."/>
            <person name="Shizuri Y."/>
            <person name="Ichikawa N."/>
            <person name="Fujita N."/>
            <person name="Omura S."/>
            <person name="Takahashi Y."/>
        </authorList>
    </citation>
    <scope>NUCLEOTIDE SEQUENCE [LARGE SCALE GENOMIC DNA]</scope>
    <source>
        <strain evidence="3">NBRC 103263 / KCTC 29153 / YM16-304</strain>
    </source>
</reference>
<dbReference type="EC" id="2.8.3.-" evidence="2"/>
<dbReference type="InterPro" id="IPR003673">
    <property type="entry name" value="CoA-Trfase_fam_III"/>
</dbReference>
<organism evidence="2 3">
    <name type="scientific">Ilumatobacter coccineus (strain NBRC 103263 / KCTC 29153 / YM16-304)</name>
    <dbReference type="NCBI Taxonomy" id="1313172"/>
    <lineage>
        <taxon>Bacteria</taxon>
        <taxon>Bacillati</taxon>
        <taxon>Actinomycetota</taxon>
        <taxon>Acidimicrobiia</taxon>
        <taxon>Acidimicrobiales</taxon>
        <taxon>Ilumatobacteraceae</taxon>
        <taxon>Ilumatobacter</taxon>
    </lineage>
</organism>
<dbReference type="Gene3D" id="3.30.1540.10">
    <property type="entry name" value="formyl-coa transferase, domain 3"/>
    <property type="match status" value="1"/>
</dbReference>
<evidence type="ECO:0000256" key="1">
    <source>
        <dbReference type="ARBA" id="ARBA00022679"/>
    </source>
</evidence>
<dbReference type="AlphaFoldDB" id="A0A6C7E5S2"/>
<dbReference type="Gene3D" id="3.40.50.10540">
    <property type="entry name" value="Crotonobetainyl-coa:carnitine coa-transferase, domain 1"/>
    <property type="match status" value="1"/>
</dbReference>
<keyword evidence="1 2" id="KW-0808">Transferase</keyword>
<sequence>MTRVVSTECCAMRHDEVMTAATPLDGIRVLDLTRVLSGPHATRMLSDMGADVIKLEPPDGDLTRYSFPRRNGVATYFAQQNVGKANLSIDLSTERGAELVRSLCDEVDVVVENYRPGVMERLGLGPAALLERNPRLIVASISGYGQDGPWVGRRAYAPVVEAESGLIASQGNARGGQLTKDPHSHADVYTAVEAGAAILAALFHRERTGRGQLIDVSMAETMLYVNEHLHNDLWEGEPDPQWIRSFRPGDYLVMKVANGESLIVAGHPAERGTFELFLSAMERPDLADDPRFADVAARLEHYDDLCELIRAFALTVPDPDEFERICAANRLAVGRVREPGDLARTDWAEARGATVEVDDRAGGTITVPNSPWRFSDGPGVGVAGVPKFRGEDNRTVLGDLLGLSTDDLDALEADGVLSSRVPN</sequence>
<gene>
    <name evidence="2" type="ORF">YM304_03250</name>
</gene>
<dbReference type="InterPro" id="IPR044855">
    <property type="entry name" value="CoA-Trfase_III_dom3_sf"/>
</dbReference>
<dbReference type="OrthoDB" id="9058532at2"/>
<dbReference type="GO" id="GO:0008410">
    <property type="term" value="F:CoA-transferase activity"/>
    <property type="evidence" value="ECO:0007669"/>
    <property type="project" value="TreeGrafter"/>
</dbReference>
<dbReference type="SUPFAM" id="SSF89796">
    <property type="entry name" value="CoA-transferase family III (CaiB/BaiF)"/>
    <property type="match status" value="1"/>
</dbReference>
<evidence type="ECO:0000313" key="3">
    <source>
        <dbReference type="Proteomes" id="UP000011863"/>
    </source>
</evidence>
<dbReference type="EMBL" id="AP012057">
    <property type="protein sequence ID" value="BAN00639.1"/>
    <property type="molecule type" value="Genomic_DNA"/>
</dbReference>
<dbReference type="Pfam" id="PF02515">
    <property type="entry name" value="CoA_transf_3"/>
    <property type="match status" value="1"/>
</dbReference>
<evidence type="ECO:0000313" key="2">
    <source>
        <dbReference type="EMBL" id="BAN00639.1"/>
    </source>
</evidence>
<dbReference type="KEGG" id="aym:YM304_03250"/>
<dbReference type="InterPro" id="IPR050483">
    <property type="entry name" value="CoA-transferase_III_domain"/>
</dbReference>